<dbReference type="OrthoDB" id="10311737at2759"/>
<evidence type="ECO:0000313" key="3">
    <source>
        <dbReference type="Proteomes" id="UP000077315"/>
    </source>
</evidence>
<dbReference type="GeneID" id="28991197"/>
<dbReference type="VEuPathDB" id="FungiDB:PHYBLDRAFT_139848"/>
<proteinExistence type="predicted"/>
<keyword evidence="1" id="KW-0812">Transmembrane</keyword>
<sequence length="148" mass="16519">MSLSDLLNLAYGWLKPASNRSRLTGVVQLASYITACVLAVLSTVSLFCAFIALSMCDDLGRISAATRNRLWVTFKERMQQVDWTAVMTLITTHLSKITSEKNPWSALYALYPVFGSINIHTVQGFVLRIPSYFSHYFNISPGTKPSYA</sequence>
<feature type="transmembrane region" description="Helical" evidence="1">
    <location>
        <begin position="29"/>
        <end position="53"/>
    </location>
</feature>
<keyword evidence="3" id="KW-1185">Reference proteome</keyword>
<reference evidence="3" key="1">
    <citation type="submission" date="2015-06" db="EMBL/GenBank/DDBJ databases">
        <title>Expansion of signal transduction pathways in fungi by whole-genome duplication.</title>
        <authorList>
            <consortium name="DOE Joint Genome Institute"/>
            <person name="Corrochano L.M."/>
            <person name="Kuo A."/>
            <person name="Marcet-Houben M."/>
            <person name="Polaino S."/>
            <person name="Salamov A."/>
            <person name="Villalobos J.M."/>
            <person name="Alvarez M.I."/>
            <person name="Avalos J."/>
            <person name="Benito E.P."/>
            <person name="Benoit I."/>
            <person name="Burger G."/>
            <person name="Camino L.P."/>
            <person name="Canovas D."/>
            <person name="Cerda-Olmedo E."/>
            <person name="Cheng J.-F."/>
            <person name="Dominguez A."/>
            <person name="Elias M."/>
            <person name="Eslava A.P."/>
            <person name="Glaser F."/>
            <person name="Grimwood J."/>
            <person name="Gutierrez G."/>
            <person name="Heitman J."/>
            <person name="Henrissat B."/>
            <person name="Iturriaga E.A."/>
            <person name="Lang B.F."/>
            <person name="Lavin J.L."/>
            <person name="Lee S."/>
            <person name="Li W."/>
            <person name="Lindquist E."/>
            <person name="Lopez-Garcia S."/>
            <person name="Luque E.M."/>
            <person name="Marcos A.T."/>
            <person name="Martin J."/>
            <person name="McCluskey K."/>
            <person name="Medina H.R."/>
            <person name="Miralles-Duran A."/>
            <person name="Miyazaki A."/>
            <person name="Munoz-Torres E."/>
            <person name="Oguiza J.A."/>
            <person name="Ohm R."/>
            <person name="Olmedo M."/>
            <person name="Orejas M."/>
            <person name="Ortiz-Castellanos L."/>
            <person name="Pisabarro A.G."/>
            <person name="Rodriguez-Romero J."/>
            <person name="Ruiz-Herrera J."/>
            <person name="Ruiz-Vazquez R."/>
            <person name="Sanz C."/>
            <person name="Schackwitz W."/>
            <person name="Schmutz J."/>
            <person name="Shahriari M."/>
            <person name="Shelest E."/>
            <person name="Silva-Franco F."/>
            <person name="Soanes D."/>
            <person name="Syed K."/>
            <person name="Tagua V.G."/>
            <person name="Talbot N.J."/>
            <person name="Thon M."/>
            <person name="De vries R.P."/>
            <person name="Wiebenga A."/>
            <person name="Yadav J.S."/>
            <person name="Braun E.L."/>
            <person name="Baker S."/>
            <person name="Garre V."/>
            <person name="Horwitz B."/>
            <person name="Torres-Martinez S."/>
            <person name="Idnurm A."/>
            <person name="Herrera-Estrella A."/>
            <person name="Gabaldon T."/>
            <person name="Grigoriev I.V."/>
        </authorList>
    </citation>
    <scope>NUCLEOTIDE SEQUENCE [LARGE SCALE GENOMIC DNA]</scope>
    <source>
        <strain evidence="3">NRRL 1555(-)</strain>
    </source>
</reference>
<evidence type="ECO:0000256" key="1">
    <source>
        <dbReference type="SAM" id="Phobius"/>
    </source>
</evidence>
<keyword evidence="1" id="KW-0472">Membrane</keyword>
<dbReference type="EMBL" id="KV440972">
    <property type="protein sequence ID" value="OAD79834.1"/>
    <property type="molecule type" value="Genomic_DNA"/>
</dbReference>
<dbReference type="AlphaFoldDB" id="A0A167QKC6"/>
<evidence type="ECO:0000313" key="2">
    <source>
        <dbReference type="EMBL" id="OAD79834.1"/>
    </source>
</evidence>
<dbReference type="InParanoid" id="A0A167QKC6"/>
<dbReference type="RefSeq" id="XP_018297874.1">
    <property type="nucleotide sequence ID" value="XM_018430291.1"/>
</dbReference>
<dbReference type="Proteomes" id="UP000077315">
    <property type="component" value="Unassembled WGS sequence"/>
</dbReference>
<gene>
    <name evidence="2" type="ORF">PHYBLDRAFT_139848</name>
</gene>
<name>A0A167QKC6_PHYB8</name>
<organism evidence="2 3">
    <name type="scientific">Phycomyces blakesleeanus (strain ATCC 8743b / DSM 1359 / FGSC 10004 / NBRC 33097 / NRRL 1555)</name>
    <dbReference type="NCBI Taxonomy" id="763407"/>
    <lineage>
        <taxon>Eukaryota</taxon>
        <taxon>Fungi</taxon>
        <taxon>Fungi incertae sedis</taxon>
        <taxon>Mucoromycota</taxon>
        <taxon>Mucoromycotina</taxon>
        <taxon>Mucoromycetes</taxon>
        <taxon>Mucorales</taxon>
        <taxon>Phycomycetaceae</taxon>
        <taxon>Phycomyces</taxon>
    </lineage>
</organism>
<accession>A0A167QKC6</accession>
<keyword evidence="1" id="KW-1133">Transmembrane helix</keyword>
<protein>
    <submittedName>
        <fullName evidence="2">Uncharacterized protein</fullName>
    </submittedName>
</protein>